<dbReference type="KEGG" id="crw:CROST_018270"/>
<dbReference type="PANTHER" id="PTHR33392:SF6">
    <property type="entry name" value="POLYISOPRENYL-TEICHOIC ACID--PEPTIDOGLYCAN TEICHOIC ACID TRANSFERASE TAGU"/>
    <property type="match status" value="1"/>
</dbReference>
<keyword evidence="2" id="KW-0808">Transferase</keyword>
<evidence type="ECO:0000313" key="3">
    <source>
        <dbReference type="Proteomes" id="UP000190951"/>
    </source>
</evidence>
<dbReference type="AlphaFoldDB" id="A0A1S8MAT5"/>
<dbReference type="InterPro" id="IPR027381">
    <property type="entry name" value="LytR/CpsA/Psr_C"/>
</dbReference>
<dbReference type="InterPro" id="IPR004474">
    <property type="entry name" value="LytR_CpsA_psr"/>
</dbReference>
<keyword evidence="3" id="KW-1185">Reference proteome</keyword>
<comment type="similarity">
    <text evidence="1">Belongs to the LytR/CpsA/Psr (LCP) family.</text>
</comment>
<proteinExistence type="inferred from homology"/>
<dbReference type="EC" id="2.7.8.-" evidence="2"/>
<dbReference type="RefSeq" id="WP_077833446.1">
    <property type="nucleotide sequence ID" value="NZ_CP096983.1"/>
</dbReference>
<gene>
    <name evidence="2" type="primary">tagU_1</name>
    <name evidence="2" type="ORF">CROST_018270</name>
</gene>
<dbReference type="Pfam" id="PF03816">
    <property type="entry name" value="LytR_cpsA_psr"/>
    <property type="match status" value="1"/>
</dbReference>
<name>A0A1S8MAT5_9CLOT</name>
<dbReference type="STRING" id="84029.CROST_14790"/>
<evidence type="ECO:0000256" key="1">
    <source>
        <dbReference type="ARBA" id="ARBA00006068"/>
    </source>
</evidence>
<protein>
    <submittedName>
        <fullName evidence="2">Polyisoprenyl-teichoic acid--peptidoglycan teichoic acid transferase TagU</fullName>
        <ecNumber evidence="2">2.7.8.-</ecNumber>
    </submittedName>
</protein>
<dbReference type="Gene3D" id="3.40.630.190">
    <property type="entry name" value="LCP protein"/>
    <property type="match status" value="1"/>
</dbReference>
<accession>A0A1S8MAT5</accession>
<sequence length="405" mass="45431">MYFNKKRIILVCCFVVLCIAIGVGSFFYVSLFSINTDSKNINVAAVKPKSNEAVNILITGIDTGRKESEFGDYSKRNDAIMLLHYDPKDKSANLISVPRDTKVTYEGNTKKINELSSIGGPKYLVNAIKSNFGINVNYYIQLDYKGFQNIVDSIGGVNVTVNNNMNYDDSNGNIHIHLNKGENQKLDGKKAEQFIRWEKNNNSSENIDSDLARIRNQQQFVSAVVQNLKRKSMIFKMPSILKAVAKNVQTNMTSSEMYKYAKALAAVKGENLRAKAISGSEVYIGGNTYFVYNHKENKNIFVTGKTEKVTNPSLNYKIEILNGTDKNGLAKQYKDVLLKNGFSSGDFTTGNYPKKPVKNTKVTLYGIDEGEVPYIKSKLKLNNVELISKKTDKFDIIILQGEDFK</sequence>
<dbReference type="PANTHER" id="PTHR33392">
    <property type="entry name" value="POLYISOPRENYL-TEICHOIC ACID--PEPTIDOGLYCAN TEICHOIC ACID TRANSFERASE TAGU"/>
    <property type="match status" value="1"/>
</dbReference>
<dbReference type="Pfam" id="PF13399">
    <property type="entry name" value="LytR_C"/>
    <property type="match status" value="1"/>
</dbReference>
<dbReference type="GO" id="GO:0016740">
    <property type="term" value="F:transferase activity"/>
    <property type="evidence" value="ECO:0007669"/>
    <property type="project" value="UniProtKB-KW"/>
</dbReference>
<organism evidence="2 3">
    <name type="scientific">Clostridium felsineum</name>
    <dbReference type="NCBI Taxonomy" id="36839"/>
    <lineage>
        <taxon>Bacteria</taxon>
        <taxon>Bacillati</taxon>
        <taxon>Bacillota</taxon>
        <taxon>Clostridia</taxon>
        <taxon>Eubacteriales</taxon>
        <taxon>Clostridiaceae</taxon>
        <taxon>Clostridium</taxon>
    </lineage>
</organism>
<reference evidence="2 3" key="1">
    <citation type="submission" date="2022-04" db="EMBL/GenBank/DDBJ databases">
        <title>Genome sequence of C. roseum typestrain.</title>
        <authorList>
            <person name="Poehlein A."/>
            <person name="Schoch T."/>
            <person name="Duerre P."/>
            <person name="Daniel R."/>
        </authorList>
    </citation>
    <scope>NUCLEOTIDE SEQUENCE [LARGE SCALE GENOMIC DNA]</scope>
    <source>
        <strain evidence="2 3">DSM 7320</strain>
    </source>
</reference>
<dbReference type="NCBIfam" id="TIGR00350">
    <property type="entry name" value="lytR_cpsA_psr"/>
    <property type="match status" value="1"/>
</dbReference>
<dbReference type="EMBL" id="CP096983">
    <property type="protein sequence ID" value="URZ11110.1"/>
    <property type="molecule type" value="Genomic_DNA"/>
</dbReference>
<dbReference type="Gene3D" id="3.30.70.2390">
    <property type="match status" value="1"/>
</dbReference>
<dbReference type="InterPro" id="IPR050922">
    <property type="entry name" value="LytR/CpsA/Psr_CW_biosynth"/>
</dbReference>
<dbReference type="Proteomes" id="UP000190951">
    <property type="component" value="Chromosome"/>
</dbReference>
<evidence type="ECO:0000313" key="2">
    <source>
        <dbReference type="EMBL" id="URZ11110.1"/>
    </source>
</evidence>